<sequence length="180" mass="20102">MLFSTNIACFHYISIYVDYIIQTTCRKRNSSSSISPRQEIGVSKFNEAKLLYEGQIISSPTNAALLENIKQEAGSFDTDYFEEMPAKTQSASKRRPSNDGHRIVEVDNGVDSIRRLGSQALKACKIEEDILADNGETTFALFASLLDFALQGLMPIPDLILQFERSCKNFSESIGFVVLE</sequence>
<reference evidence="2" key="1">
    <citation type="submission" date="2025-08" db="UniProtKB">
        <authorList>
            <consortium name="RefSeq"/>
        </authorList>
    </citation>
    <scope>IDENTIFICATION</scope>
    <source>
        <tissue evidence="2">Fruit stalk</tissue>
    </source>
</reference>
<dbReference type="OrthoDB" id="3098at2759"/>
<evidence type="ECO:0000313" key="1">
    <source>
        <dbReference type="Proteomes" id="UP000515121"/>
    </source>
</evidence>
<dbReference type="AlphaFoldDB" id="A0A6P5WH86"/>
<evidence type="ECO:0000313" key="2">
    <source>
        <dbReference type="RefSeq" id="XP_022715318.1"/>
    </source>
</evidence>
<dbReference type="GeneID" id="111274719"/>
<keyword evidence="1" id="KW-1185">Reference proteome</keyword>
<accession>A0A6P5WH86</accession>
<dbReference type="KEGG" id="dzi:111274719"/>
<dbReference type="Proteomes" id="UP000515121">
    <property type="component" value="Unplaced"/>
</dbReference>
<organism evidence="1 2">
    <name type="scientific">Durio zibethinus</name>
    <name type="common">Durian</name>
    <dbReference type="NCBI Taxonomy" id="66656"/>
    <lineage>
        <taxon>Eukaryota</taxon>
        <taxon>Viridiplantae</taxon>
        <taxon>Streptophyta</taxon>
        <taxon>Embryophyta</taxon>
        <taxon>Tracheophyta</taxon>
        <taxon>Spermatophyta</taxon>
        <taxon>Magnoliopsida</taxon>
        <taxon>eudicotyledons</taxon>
        <taxon>Gunneridae</taxon>
        <taxon>Pentapetalae</taxon>
        <taxon>rosids</taxon>
        <taxon>malvids</taxon>
        <taxon>Malvales</taxon>
        <taxon>Malvaceae</taxon>
        <taxon>Helicteroideae</taxon>
        <taxon>Durio</taxon>
    </lineage>
</organism>
<gene>
    <name evidence="2" type="primary">LOC111274719</name>
</gene>
<protein>
    <submittedName>
        <fullName evidence="2">Nuclear pore complex protein NUP107-like isoform X1</fullName>
    </submittedName>
</protein>
<name>A0A6P5WH86_DURZI</name>
<proteinExistence type="predicted"/>
<dbReference type="RefSeq" id="XP_022715318.1">
    <property type="nucleotide sequence ID" value="XM_022859583.1"/>
</dbReference>